<dbReference type="EMBL" id="LCDG01000001">
    <property type="protein sequence ID" value="KKS48395.1"/>
    <property type="molecule type" value="Genomic_DNA"/>
</dbReference>
<feature type="transmembrane region" description="Helical" evidence="1">
    <location>
        <begin position="128"/>
        <end position="146"/>
    </location>
</feature>
<feature type="transmembrane region" description="Helical" evidence="1">
    <location>
        <begin position="105"/>
        <end position="122"/>
    </location>
</feature>
<organism evidence="2 3">
    <name type="scientific">Candidatus Nomurabacteria bacterium GW2011_GWC2_42_20</name>
    <dbReference type="NCBI Taxonomy" id="1618756"/>
    <lineage>
        <taxon>Bacteria</taxon>
        <taxon>Candidatus Nomuraibacteriota</taxon>
    </lineage>
</organism>
<dbReference type="AlphaFoldDB" id="A0A0G0ZI37"/>
<reference evidence="2 3" key="1">
    <citation type="journal article" date="2015" name="Nature">
        <title>rRNA introns, odd ribosomes, and small enigmatic genomes across a large radiation of phyla.</title>
        <authorList>
            <person name="Brown C.T."/>
            <person name="Hug L.A."/>
            <person name="Thomas B.C."/>
            <person name="Sharon I."/>
            <person name="Castelle C.J."/>
            <person name="Singh A."/>
            <person name="Wilkins M.J."/>
            <person name="Williams K.H."/>
            <person name="Banfield J.F."/>
        </authorList>
    </citation>
    <scope>NUCLEOTIDE SEQUENCE [LARGE SCALE GENOMIC DNA]</scope>
</reference>
<comment type="caution">
    <text evidence="2">The sequence shown here is derived from an EMBL/GenBank/DDBJ whole genome shotgun (WGS) entry which is preliminary data.</text>
</comment>
<gene>
    <name evidence="2" type="ORF">UV12_C0001G0090</name>
</gene>
<accession>A0A0G0ZI37</accession>
<protein>
    <submittedName>
        <fullName evidence="2">Uncharacterized protein</fullName>
    </submittedName>
</protein>
<keyword evidence="1" id="KW-1133">Transmembrane helix</keyword>
<evidence type="ECO:0000313" key="3">
    <source>
        <dbReference type="Proteomes" id="UP000034704"/>
    </source>
</evidence>
<sequence length="324" mass="35623">MNKSVIGQVMAISIFAIPAIILSLAVSGLGSSGSGETITTVARWMFLVMVTTVVIYFAGAILWKHRAKGRLAVSGAKKLFESKDDESKGFVGRWWAKHDDEGKRFIWYVVVITVAYLASYLAPDGKEAVFRGVVALIGAHIIWTFLSSGKISAFTWTIVLGMVTYFVLAWGYPKDAPRIFDASWGLSKKVMTDIADTAQSINENYGKTASETKKESEATVPRATNVVHVQRLAQVETVFELTPDFNRRNMIRTPPMKTITYYCSDEGSEMAIVYSAGQINVPSGQAFKCPTLKDDIHALIGVDIRNASLMFRSNKPGATATVIW</sequence>
<keyword evidence="1" id="KW-0472">Membrane</keyword>
<dbReference type="Proteomes" id="UP000034704">
    <property type="component" value="Unassembled WGS sequence"/>
</dbReference>
<feature type="transmembrane region" description="Helical" evidence="1">
    <location>
        <begin position="153"/>
        <end position="172"/>
    </location>
</feature>
<evidence type="ECO:0000256" key="1">
    <source>
        <dbReference type="SAM" id="Phobius"/>
    </source>
</evidence>
<evidence type="ECO:0000313" key="2">
    <source>
        <dbReference type="EMBL" id="KKS48395.1"/>
    </source>
</evidence>
<feature type="transmembrane region" description="Helical" evidence="1">
    <location>
        <begin position="41"/>
        <end position="63"/>
    </location>
</feature>
<proteinExistence type="predicted"/>
<name>A0A0G0ZI37_9BACT</name>
<keyword evidence="1" id="KW-0812">Transmembrane</keyword>
<feature type="transmembrane region" description="Helical" evidence="1">
    <location>
        <begin position="9"/>
        <end position="29"/>
    </location>
</feature>